<evidence type="ECO:0000256" key="3">
    <source>
        <dbReference type="ARBA" id="ARBA00022833"/>
    </source>
</evidence>
<dbReference type="AlphaFoldDB" id="A0A1G4AN70"/>
<dbReference type="EMBL" id="MJBS01000246">
    <property type="protein sequence ID" value="OHE90535.1"/>
    <property type="molecule type" value="Genomic_DNA"/>
</dbReference>
<keyword evidence="2 4" id="KW-0863">Zinc-finger</keyword>
<dbReference type="PROSITE" id="PS50865">
    <property type="entry name" value="ZF_MYND_2"/>
    <property type="match status" value="1"/>
</dbReference>
<dbReference type="STRING" id="1209926.A0A1G4AN70"/>
<dbReference type="GO" id="GO:0008270">
    <property type="term" value="F:zinc ion binding"/>
    <property type="evidence" value="ECO:0007669"/>
    <property type="project" value="UniProtKB-KW"/>
</dbReference>
<keyword evidence="1" id="KW-0479">Metal-binding</keyword>
<reference evidence="6 7" key="1">
    <citation type="submission" date="2016-09" db="EMBL/GenBank/DDBJ databases">
        <authorList>
            <person name="Capua I."/>
            <person name="De Benedictis P."/>
            <person name="Joannis T."/>
            <person name="Lombin L.H."/>
            <person name="Cattoli G."/>
        </authorList>
    </citation>
    <scope>NUCLEOTIDE SEQUENCE [LARGE SCALE GENOMIC DNA]</scope>
    <source>
        <strain evidence="6 7">IMI 309357</strain>
    </source>
</reference>
<feature type="domain" description="MYND-type" evidence="5">
    <location>
        <begin position="18"/>
        <end position="55"/>
    </location>
</feature>
<dbReference type="Gene3D" id="6.10.140.2220">
    <property type="match status" value="1"/>
</dbReference>
<keyword evidence="7" id="KW-1185">Reference proteome</keyword>
<protein>
    <submittedName>
        <fullName evidence="6">MYND finger</fullName>
    </submittedName>
</protein>
<dbReference type="Proteomes" id="UP000176998">
    <property type="component" value="Unassembled WGS sequence"/>
</dbReference>
<dbReference type="SUPFAM" id="SSF144232">
    <property type="entry name" value="HIT/MYND zinc finger-like"/>
    <property type="match status" value="1"/>
</dbReference>
<dbReference type="OrthoDB" id="5952526at2759"/>
<organism evidence="6 7">
    <name type="scientific">Colletotrichum orchidophilum</name>
    <dbReference type="NCBI Taxonomy" id="1209926"/>
    <lineage>
        <taxon>Eukaryota</taxon>
        <taxon>Fungi</taxon>
        <taxon>Dikarya</taxon>
        <taxon>Ascomycota</taxon>
        <taxon>Pezizomycotina</taxon>
        <taxon>Sordariomycetes</taxon>
        <taxon>Hypocreomycetidae</taxon>
        <taxon>Glomerellales</taxon>
        <taxon>Glomerellaceae</taxon>
        <taxon>Colletotrichum</taxon>
    </lineage>
</organism>
<evidence type="ECO:0000256" key="4">
    <source>
        <dbReference type="PROSITE-ProRule" id="PRU00134"/>
    </source>
</evidence>
<dbReference type="Pfam" id="PF01753">
    <property type="entry name" value="zf-MYND"/>
    <property type="match status" value="1"/>
</dbReference>
<sequence length="354" mass="40664">MSSKALEGPPDGLPPRHCAVCHVRDKISRCTGCQVVYYCGRAHQAADRKRHKVACKEIERMVELYESIDISIRIGLGPGDDLETALRLSPDDMETMTYLRAQHTYSQALLLESTIDAVEISLDEQWSVLEVDMHDKLRVRDYMPHLMIRLGQDQEAYDFIKWWTLATDERIRYHDWDDPTAPRMNLTGEDAFEPVDDLVKRKKLFGHKNAVLLIKIRLYLDLRDICNADRALRRGNKSGMFPSEVIDNIKRHNVRSGIVRARRDLVENDGFVASLRMAELKKQIRELARGIFDKDVPEYGGTMDEMFSNTQAAWDETPWAMRTLQDAVRGIAKMSQHNPAWATRSRGLYKTSSG</sequence>
<dbReference type="RefSeq" id="XP_022467712.1">
    <property type="nucleotide sequence ID" value="XM_022625770.1"/>
</dbReference>
<proteinExistence type="predicted"/>
<dbReference type="GeneID" id="34567280"/>
<name>A0A1G4AN70_9PEZI</name>
<gene>
    <name evidence="6" type="ORF">CORC01_14159</name>
</gene>
<accession>A0A1G4AN70</accession>
<keyword evidence="3" id="KW-0862">Zinc</keyword>
<evidence type="ECO:0000256" key="1">
    <source>
        <dbReference type="ARBA" id="ARBA00022723"/>
    </source>
</evidence>
<evidence type="ECO:0000313" key="7">
    <source>
        <dbReference type="Proteomes" id="UP000176998"/>
    </source>
</evidence>
<evidence type="ECO:0000313" key="6">
    <source>
        <dbReference type="EMBL" id="OHE90535.1"/>
    </source>
</evidence>
<evidence type="ECO:0000256" key="2">
    <source>
        <dbReference type="ARBA" id="ARBA00022771"/>
    </source>
</evidence>
<comment type="caution">
    <text evidence="6">The sequence shown here is derived from an EMBL/GenBank/DDBJ whole genome shotgun (WGS) entry which is preliminary data.</text>
</comment>
<evidence type="ECO:0000259" key="5">
    <source>
        <dbReference type="PROSITE" id="PS50865"/>
    </source>
</evidence>
<dbReference type="InterPro" id="IPR002893">
    <property type="entry name" value="Znf_MYND"/>
</dbReference>